<dbReference type="AlphaFoldDB" id="A0A4Q9HST4"/>
<gene>
    <name evidence="6" type="ORF">EYS09_19290</name>
</gene>
<name>A0A4Q9HST4_STRKA</name>
<dbReference type="Proteomes" id="UP000292452">
    <property type="component" value="Unassembled WGS sequence"/>
</dbReference>
<dbReference type="PROSITE" id="PS51857">
    <property type="entry name" value="CSD_2"/>
    <property type="match status" value="1"/>
</dbReference>
<reference evidence="6 7" key="1">
    <citation type="submission" date="2019-02" db="EMBL/GenBank/DDBJ databases">
        <title>Draft Genome Sequence of Streptomyces sp. AM-2504, identified by 16S rRNA comparative analysis as a Streptomyces Kasugaensis strain.</title>
        <authorList>
            <person name="Napolioni V."/>
            <person name="Giuliodori A.M."/>
            <person name="Spurio R."/>
            <person name="Fabbretti A."/>
        </authorList>
    </citation>
    <scope>NUCLEOTIDE SEQUENCE [LARGE SCALE GENOMIC DNA]</scope>
    <source>
        <strain evidence="6 7">AM-2504</strain>
    </source>
</reference>
<dbReference type="PANTHER" id="PTHR46109">
    <property type="entry name" value="PROTEIN LIN-28"/>
    <property type="match status" value="1"/>
</dbReference>
<evidence type="ECO:0000256" key="4">
    <source>
        <dbReference type="SAM" id="MobiDB-lite"/>
    </source>
</evidence>
<comment type="caution">
    <text evidence="6">The sequence shown here is derived from an EMBL/GenBank/DDBJ whole genome shotgun (WGS) entry which is preliminary data.</text>
</comment>
<keyword evidence="2" id="KW-0963">Cytoplasm</keyword>
<dbReference type="SUPFAM" id="SSF50249">
    <property type="entry name" value="Nucleic acid-binding proteins"/>
    <property type="match status" value="1"/>
</dbReference>
<dbReference type="OrthoDB" id="9810590at2"/>
<proteinExistence type="predicted"/>
<evidence type="ECO:0000256" key="3">
    <source>
        <dbReference type="RuleBase" id="RU000408"/>
    </source>
</evidence>
<dbReference type="InterPro" id="IPR012340">
    <property type="entry name" value="NA-bd_OB-fold"/>
</dbReference>
<evidence type="ECO:0000313" key="7">
    <source>
        <dbReference type="Proteomes" id="UP000292452"/>
    </source>
</evidence>
<dbReference type="Gene3D" id="2.40.50.140">
    <property type="entry name" value="Nucleic acid-binding proteins"/>
    <property type="match status" value="1"/>
</dbReference>
<sequence length="133" mass="14241">MLTGNVKWFNCKKGFGFIVADDGCEIFVHQSNVSMLGFRTLRAGARVEFLITRDERGLQAINVHPLADGSSGSGATRRRTRNGKPVAKGPTQDSPSPAAPPRLGTEPRSPTGTETSDRLSLPANTDWPPATPP</sequence>
<dbReference type="PROSITE" id="PS00352">
    <property type="entry name" value="CSD_1"/>
    <property type="match status" value="1"/>
</dbReference>
<evidence type="ECO:0000259" key="5">
    <source>
        <dbReference type="PROSITE" id="PS51857"/>
    </source>
</evidence>
<dbReference type="Pfam" id="PF00313">
    <property type="entry name" value="CSD"/>
    <property type="match status" value="1"/>
</dbReference>
<dbReference type="InterPro" id="IPR002059">
    <property type="entry name" value="CSP_DNA-bd"/>
</dbReference>
<dbReference type="GO" id="GO:0003729">
    <property type="term" value="F:mRNA binding"/>
    <property type="evidence" value="ECO:0007669"/>
    <property type="project" value="TreeGrafter"/>
</dbReference>
<dbReference type="InterPro" id="IPR019844">
    <property type="entry name" value="CSD_CS"/>
</dbReference>
<evidence type="ECO:0000256" key="2">
    <source>
        <dbReference type="ARBA" id="ARBA00022490"/>
    </source>
</evidence>
<feature type="region of interest" description="Disordered" evidence="4">
    <location>
        <begin position="62"/>
        <end position="133"/>
    </location>
</feature>
<dbReference type="EMBL" id="SIXH01000166">
    <property type="protein sequence ID" value="TBO58082.1"/>
    <property type="molecule type" value="Genomic_DNA"/>
</dbReference>
<accession>A0A4Q9HST4</accession>
<dbReference type="InterPro" id="IPR051373">
    <property type="entry name" value="Lin-28_RNA-binding"/>
</dbReference>
<feature type="domain" description="CSD" evidence="5">
    <location>
        <begin position="1"/>
        <end position="65"/>
    </location>
</feature>
<protein>
    <submittedName>
        <fullName evidence="6">Cold shock domain-containing protein</fullName>
    </submittedName>
</protein>
<evidence type="ECO:0000313" key="6">
    <source>
        <dbReference type="EMBL" id="TBO58082.1"/>
    </source>
</evidence>
<keyword evidence="7" id="KW-1185">Reference proteome</keyword>
<dbReference type="PANTHER" id="PTHR46109:SF1">
    <property type="entry name" value="PROTEIN LIN-28 HOMOLOG"/>
    <property type="match status" value="1"/>
</dbReference>
<comment type="subcellular location">
    <subcellularLocation>
        <location evidence="1 3">Cytoplasm</location>
    </subcellularLocation>
</comment>
<dbReference type="GO" id="GO:0031054">
    <property type="term" value="P:pre-miRNA processing"/>
    <property type="evidence" value="ECO:0007669"/>
    <property type="project" value="TreeGrafter"/>
</dbReference>
<evidence type="ECO:0000256" key="1">
    <source>
        <dbReference type="ARBA" id="ARBA00004496"/>
    </source>
</evidence>
<organism evidence="6 7">
    <name type="scientific">Streptomyces kasugaensis</name>
    <dbReference type="NCBI Taxonomy" id="1946"/>
    <lineage>
        <taxon>Bacteria</taxon>
        <taxon>Bacillati</taxon>
        <taxon>Actinomycetota</taxon>
        <taxon>Actinomycetes</taxon>
        <taxon>Kitasatosporales</taxon>
        <taxon>Streptomycetaceae</taxon>
        <taxon>Streptomyces</taxon>
    </lineage>
</organism>
<dbReference type="PRINTS" id="PR00050">
    <property type="entry name" value="COLDSHOCK"/>
</dbReference>
<dbReference type="SMART" id="SM00357">
    <property type="entry name" value="CSP"/>
    <property type="match status" value="1"/>
</dbReference>
<dbReference type="InterPro" id="IPR011129">
    <property type="entry name" value="CSD"/>
</dbReference>
<dbReference type="GO" id="GO:0005737">
    <property type="term" value="C:cytoplasm"/>
    <property type="evidence" value="ECO:0007669"/>
    <property type="project" value="UniProtKB-SubCell"/>
</dbReference>
<dbReference type="CDD" id="cd04458">
    <property type="entry name" value="CSP_CDS"/>
    <property type="match status" value="1"/>
</dbReference>